<dbReference type="Proteomes" id="UP000827092">
    <property type="component" value="Unassembled WGS sequence"/>
</dbReference>
<name>A0AAV6UZY9_9ARAC</name>
<evidence type="ECO:0000313" key="3">
    <source>
        <dbReference type="Proteomes" id="UP000827092"/>
    </source>
</evidence>
<evidence type="ECO:0000256" key="1">
    <source>
        <dbReference type="SAM" id="MobiDB-lite"/>
    </source>
</evidence>
<comment type="caution">
    <text evidence="2">The sequence shown here is derived from an EMBL/GenBank/DDBJ whole genome shotgun (WGS) entry which is preliminary data.</text>
</comment>
<keyword evidence="3" id="KW-1185">Reference proteome</keyword>
<protein>
    <submittedName>
        <fullName evidence="2">Uncharacterized protein</fullName>
    </submittedName>
</protein>
<accession>A0AAV6UZY9</accession>
<dbReference type="EMBL" id="JAFNEN010000202">
    <property type="protein sequence ID" value="KAG8189854.1"/>
    <property type="molecule type" value="Genomic_DNA"/>
</dbReference>
<sequence>MSDQIHHRLSLSTHLMGKLSGRYYNTSFAFPTFIPQQRTDRENDRHSTTCQVSHELPSRTSSSVSEKINY</sequence>
<proteinExistence type="predicted"/>
<feature type="compositionally biased region" description="Basic and acidic residues" evidence="1">
    <location>
        <begin position="38"/>
        <end position="47"/>
    </location>
</feature>
<evidence type="ECO:0000313" key="2">
    <source>
        <dbReference type="EMBL" id="KAG8189854.1"/>
    </source>
</evidence>
<feature type="region of interest" description="Disordered" evidence="1">
    <location>
        <begin position="35"/>
        <end position="70"/>
    </location>
</feature>
<feature type="compositionally biased region" description="Polar residues" evidence="1">
    <location>
        <begin position="48"/>
        <end position="70"/>
    </location>
</feature>
<organism evidence="2 3">
    <name type="scientific">Oedothorax gibbosus</name>
    <dbReference type="NCBI Taxonomy" id="931172"/>
    <lineage>
        <taxon>Eukaryota</taxon>
        <taxon>Metazoa</taxon>
        <taxon>Ecdysozoa</taxon>
        <taxon>Arthropoda</taxon>
        <taxon>Chelicerata</taxon>
        <taxon>Arachnida</taxon>
        <taxon>Araneae</taxon>
        <taxon>Araneomorphae</taxon>
        <taxon>Entelegynae</taxon>
        <taxon>Araneoidea</taxon>
        <taxon>Linyphiidae</taxon>
        <taxon>Erigoninae</taxon>
        <taxon>Oedothorax</taxon>
    </lineage>
</organism>
<reference evidence="2 3" key="1">
    <citation type="journal article" date="2022" name="Nat. Ecol. Evol.">
        <title>A masculinizing supergene underlies an exaggerated male reproductive morph in a spider.</title>
        <authorList>
            <person name="Hendrickx F."/>
            <person name="De Corte Z."/>
            <person name="Sonet G."/>
            <person name="Van Belleghem S.M."/>
            <person name="Kostlbacher S."/>
            <person name="Vangestel C."/>
        </authorList>
    </citation>
    <scope>NUCLEOTIDE SEQUENCE [LARGE SCALE GENOMIC DNA]</scope>
    <source>
        <strain evidence="2">W744_W776</strain>
    </source>
</reference>
<dbReference type="AlphaFoldDB" id="A0AAV6UZY9"/>
<gene>
    <name evidence="2" type="ORF">JTE90_026155</name>
</gene>